<feature type="domain" description="Malectin" evidence="11">
    <location>
        <begin position="29"/>
        <end position="171"/>
    </location>
</feature>
<evidence type="ECO:0000256" key="5">
    <source>
        <dbReference type="ARBA" id="ARBA00022824"/>
    </source>
</evidence>
<gene>
    <name evidence="12" type="ORF">GTQ38_10290</name>
</gene>
<dbReference type="RefSeq" id="WP_161435421.1">
    <property type="nucleotide sequence ID" value="NZ_WXYO01000004.1"/>
</dbReference>
<reference evidence="12 13" key="1">
    <citation type="submission" date="2020-01" db="EMBL/GenBank/DDBJ databases">
        <title>Bacteria diversity of Porities sp.</title>
        <authorList>
            <person name="Wang G."/>
        </authorList>
    </citation>
    <scope>NUCLEOTIDE SEQUENCE [LARGE SCALE GENOMIC DNA]</scope>
    <source>
        <strain evidence="12 13">R33</strain>
    </source>
</reference>
<evidence type="ECO:0000256" key="1">
    <source>
        <dbReference type="ARBA" id="ARBA00004115"/>
    </source>
</evidence>
<dbReference type="GO" id="GO:0030246">
    <property type="term" value="F:carbohydrate binding"/>
    <property type="evidence" value="ECO:0007669"/>
    <property type="project" value="InterPro"/>
</dbReference>
<sequence length="318" mass="34960">MINFRTLWTVLALVSITSTAFAQQSPIYLNCGSTSSATHNSITYAADQYYSGELDFVSTHVTNPEPFKSIRYTKTPTTGSHVMDYKIPVANGDYDVTLHFLEIYFGVSGSGGVGSRVFDVSIEGQLLEDDLDIYNQVGGNVVYSPTHTVTVSDGELTIDFVASVGDPIISAIEVVENTSGGGGSTGGFWTQDSSNNLSYTTGNVSIGIANPGTYKLAVDGHVRAREVRVDNDVWPDYVFEEDYELPSLEEVAKHIQQKGHLINIPSASEIETNGLELGEMNKLLLEKVEELTLYLLEQHKTQQLLEERIKFLENQAKR</sequence>
<evidence type="ECO:0000256" key="4">
    <source>
        <dbReference type="ARBA" id="ARBA00022729"/>
    </source>
</evidence>
<keyword evidence="3" id="KW-0812">Transmembrane</keyword>
<dbReference type="PANTHER" id="PTHR13460:SF0">
    <property type="entry name" value="MALECTIN"/>
    <property type="match status" value="1"/>
</dbReference>
<dbReference type="InterPro" id="IPR039155">
    <property type="entry name" value="MLEC"/>
</dbReference>
<keyword evidence="7" id="KW-0472">Membrane</keyword>
<feature type="chain" id="PRO_5026759865" description="Malectin domain-containing protein" evidence="10">
    <location>
        <begin position="23"/>
        <end position="318"/>
    </location>
</feature>
<comment type="subcellular location">
    <subcellularLocation>
        <location evidence="1">Endoplasmic reticulum membrane</location>
        <topology evidence="1">Single-pass type I membrane protein</topology>
    </subcellularLocation>
</comment>
<keyword evidence="13" id="KW-1185">Reference proteome</keyword>
<comment type="similarity">
    <text evidence="2">Belongs to the malectin family.</text>
</comment>
<evidence type="ECO:0000256" key="3">
    <source>
        <dbReference type="ARBA" id="ARBA00022692"/>
    </source>
</evidence>
<evidence type="ECO:0000256" key="8">
    <source>
        <dbReference type="ARBA" id="ARBA00023180"/>
    </source>
</evidence>
<evidence type="ECO:0000256" key="6">
    <source>
        <dbReference type="ARBA" id="ARBA00022989"/>
    </source>
</evidence>
<dbReference type="InterPro" id="IPR008979">
    <property type="entry name" value="Galactose-bd-like_sf"/>
</dbReference>
<evidence type="ECO:0000256" key="7">
    <source>
        <dbReference type="ARBA" id="ARBA00023136"/>
    </source>
</evidence>
<keyword evidence="4 10" id="KW-0732">Signal</keyword>
<evidence type="ECO:0000256" key="2">
    <source>
        <dbReference type="ARBA" id="ARBA00009141"/>
    </source>
</evidence>
<organism evidence="12 13">
    <name type="scientific">Poritiphilus flavus</name>
    <dbReference type="NCBI Taxonomy" id="2697053"/>
    <lineage>
        <taxon>Bacteria</taxon>
        <taxon>Pseudomonadati</taxon>
        <taxon>Bacteroidota</taxon>
        <taxon>Flavobacteriia</taxon>
        <taxon>Flavobacteriales</taxon>
        <taxon>Flavobacteriaceae</taxon>
        <taxon>Poritiphilus</taxon>
    </lineage>
</organism>
<accession>A0A6L9ECC1</accession>
<dbReference type="Proteomes" id="UP000475249">
    <property type="component" value="Unassembled WGS sequence"/>
</dbReference>
<dbReference type="PANTHER" id="PTHR13460">
    <property type="match status" value="1"/>
</dbReference>
<evidence type="ECO:0000313" key="13">
    <source>
        <dbReference type="Proteomes" id="UP000475249"/>
    </source>
</evidence>
<protein>
    <recommendedName>
        <fullName evidence="11">Malectin domain-containing protein</fullName>
    </recommendedName>
</protein>
<dbReference type="Pfam" id="PF11721">
    <property type="entry name" value="Malectin"/>
    <property type="match status" value="1"/>
</dbReference>
<feature type="signal peptide" evidence="10">
    <location>
        <begin position="1"/>
        <end position="22"/>
    </location>
</feature>
<keyword evidence="9" id="KW-0119">Carbohydrate metabolism</keyword>
<dbReference type="GO" id="GO:0016020">
    <property type="term" value="C:membrane"/>
    <property type="evidence" value="ECO:0007669"/>
    <property type="project" value="TreeGrafter"/>
</dbReference>
<evidence type="ECO:0000256" key="10">
    <source>
        <dbReference type="SAM" id="SignalP"/>
    </source>
</evidence>
<keyword evidence="6" id="KW-1133">Transmembrane helix</keyword>
<keyword evidence="8" id="KW-0325">Glycoprotein</keyword>
<evidence type="ECO:0000313" key="12">
    <source>
        <dbReference type="EMBL" id="NAS12390.1"/>
    </source>
</evidence>
<keyword evidence="5" id="KW-0256">Endoplasmic reticulum</keyword>
<dbReference type="SUPFAM" id="SSF49785">
    <property type="entry name" value="Galactose-binding domain-like"/>
    <property type="match status" value="1"/>
</dbReference>
<evidence type="ECO:0000259" key="11">
    <source>
        <dbReference type="Pfam" id="PF11721"/>
    </source>
</evidence>
<name>A0A6L9ECC1_9FLAO</name>
<dbReference type="AlphaFoldDB" id="A0A6L9ECC1"/>
<dbReference type="InterPro" id="IPR021720">
    <property type="entry name" value="Malectin_dom"/>
</dbReference>
<proteinExistence type="inferred from homology"/>
<comment type="caution">
    <text evidence="12">The sequence shown here is derived from an EMBL/GenBank/DDBJ whole genome shotgun (WGS) entry which is preliminary data.</text>
</comment>
<evidence type="ECO:0000256" key="9">
    <source>
        <dbReference type="ARBA" id="ARBA00023277"/>
    </source>
</evidence>
<dbReference type="EMBL" id="WXYO01000004">
    <property type="protein sequence ID" value="NAS12390.1"/>
    <property type="molecule type" value="Genomic_DNA"/>
</dbReference>
<dbReference type="Gene3D" id="2.60.120.430">
    <property type="entry name" value="Galactose-binding lectin"/>
    <property type="match status" value="1"/>
</dbReference>